<keyword evidence="1" id="KW-0812">Transmembrane</keyword>
<evidence type="ECO:0000256" key="1">
    <source>
        <dbReference type="SAM" id="Phobius"/>
    </source>
</evidence>
<dbReference type="EMBL" id="JBHLWV010000006">
    <property type="protein sequence ID" value="MFC0313614.1"/>
    <property type="molecule type" value="Genomic_DNA"/>
</dbReference>
<proteinExistence type="predicted"/>
<keyword evidence="1" id="KW-1133">Transmembrane helix</keyword>
<gene>
    <name evidence="2" type="ORF">ACFFJD_01940</name>
</gene>
<evidence type="ECO:0000313" key="2">
    <source>
        <dbReference type="EMBL" id="MFC0313614.1"/>
    </source>
</evidence>
<evidence type="ECO:0008006" key="4">
    <source>
        <dbReference type="Google" id="ProtNLM"/>
    </source>
</evidence>
<evidence type="ECO:0000313" key="3">
    <source>
        <dbReference type="Proteomes" id="UP001589783"/>
    </source>
</evidence>
<feature type="transmembrane region" description="Helical" evidence="1">
    <location>
        <begin position="63"/>
        <end position="83"/>
    </location>
</feature>
<comment type="caution">
    <text evidence="2">The sequence shown here is derived from an EMBL/GenBank/DDBJ whole genome shotgun (WGS) entry which is preliminary data.</text>
</comment>
<name>A0ABV6H433_9ACTN</name>
<sequence length="156" mass="16375">MPASHAQPPGTRVYDVAPHIEATVTPADPGSCPVEVEAVGNAAVTYAQMQAVGSDRARRRWQLITVLAVVAGGLSVLALALMVTQDPQVAPAPPAQTVTEFVPTTTTDTVTETATATTTSVRTSERTSRVTETRTEVTRELRTSTVTVTVTAPGYN</sequence>
<reference evidence="2 3" key="1">
    <citation type="submission" date="2024-09" db="EMBL/GenBank/DDBJ databases">
        <authorList>
            <person name="Sun Q."/>
            <person name="Mori K."/>
        </authorList>
    </citation>
    <scope>NUCLEOTIDE SEQUENCE [LARGE SCALE GENOMIC DNA]</scope>
    <source>
        <strain evidence="2 3">CCM 7957</strain>
    </source>
</reference>
<dbReference type="RefSeq" id="WP_382360120.1">
    <property type="nucleotide sequence ID" value="NZ_JBHLWV010000006.1"/>
</dbReference>
<organism evidence="2 3">
    <name type="scientific">Gordonia phosphorivorans</name>
    <dbReference type="NCBI Taxonomy" id="1056982"/>
    <lineage>
        <taxon>Bacteria</taxon>
        <taxon>Bacillati</taxon>
        <taxon>Actinomycetota</taxon>
        <taxon>Actinomycetes</taxon>
        <taxon>Mycobacteriales</taxon>
        <taxon>Gordoniaceae</taxon>
        <taxon>Gordonia</taxon>
    </lineage>
</organism>
<keyword evidence="3" id="KW-1185">Reference proteome</keyword>
<dbReference type="Proteomes" id="UP001589783">
    <property type="component" value="Unassembled WGS sequence"/>
</dbReference>
<keyword evidence="1" id="KW-0472">Membrane</keyword>
<accession>A0ABV6H433</accession>
<protein>
    <recommendedName>
        <fullName evidence="4">Serine/threonine protein kinase</fullName>
    </recommendedName>
</protein>